<name>A0A840P7E3_9ACTN</name>
<dbReference type="AlphaFoldDB" id="A0A840P7E3"/>
<dbReference type="EMBL" id="JACHGN010000017">
    <property type="protein sequence ID" value="MBB5137264.1"/>
    <property type="molecule type" value="Genomic_DNA"/>
</dbReference>
<gene>
    <name evidence="1" type="ORF">HNP84_007016</name>
</gene>
<keyword evidence="2" id="KW-1185">Reference proteome</keyword>
<evidence type="ECO:0000313" key="1">
    <source>
        <dbReference type="EMBL" id="MBB5137264.1"/>
    </source>
</evidence>
<comment type="caution">
    <text evidence="1">The sequence shown here is derived from an EMBL/GenBank/DDBJ whole genome shotgun (WGS) entry which is preliminary data.</text>
</comment>
<accession>A0A840P7E3</accession>
<proteinExistence type="predicted"/>
<sequence length="40" mass="4412">MDTVSVTLRRLYVVFVVEVGTRFVHVLGVTAHPEGTRAAQ</sequence>
<organism evidence="1 2">
    <name type="scientific">Thermocatellispora tengchongensis</name>
    <dbReference type="NCBI Taxonomy" id="1073253"/>
    <lineage>
        <taxon>Bacteria</taxon>
        <taxon>Bacillati</taxon>
        <taxon>Actinomycetota</taxon>
        <taxon>Actinomycetes</taxon>
        <taxon>Streptosporangiales</taxon>
        <taxon>Streptosporangiaceae</taxon>
        <taxon>Thermocatellispora</taxon>
    </lineage>
</organism>
<dbReference type="RefSeq" id="WP_281396370.1">
    <property type="nucleotide sequence ID" value="NZ_BAABIX010000012.1"/>
</dbReference>
<reference evidence="1 2" key="1">
    <citation type="submission" date="2020-08" db="EMBL/GenBank/DDBJ databases">
        <title>Genomic Encyclopedia of Type Strains, Phase IV (KMG-IV): sequencing the most valuable type-strain genomes for metagenomic binning, comparative biology and taxonomic classification.</title>
        <authorList>
            <person name="Goeker M."/>
        </authorList>
    </citation>
    <scope>NUCLEOTIDE SEQUENCE [LARGE SCALE GENOMIC DNA]</scope>
    <source>
        <strain evidence="1 2">DSM 45615</strain>
    </source>
</reference>
<evidence type="ECO:0000313" key="2">
    <source>
        <dbReference type="Proteomes" id="UP000578449"/>
    </source>
</evidence>
<dbReference type="Proteomes" id="UP000578449">
    <property type="component" value="Unassembled WGS sequence"/>
</dbReference>
<protein>
    <submittedName>
        <fullName evidence="1">Uncharacterized protein</fullName>
    </submittedName>
</protein>